<proteinExistence type="predicted"/>
<gene>
    <name evidence="2" type="ORF">HKW66_Vig0174280</name>
</gene>
<dbReference type="AlphaFoldDB" id="A0A8T0JQH1"/>
<reference evidence="2 3" key="1">
    <citation type="submission" date="2020-05" db="EMBL/GenBank/DDBJ databases">
        <title>Vigna angularis (adzuki bean) Var. LongXiaoDou No. 4 denovo assembly.</title>
        <authorList>
            <person name="Xiang H."/>
        </authorList>
    </citation>
    <scope>NUCLEOTIDE SEQUENCE [LARGE SCALE GENOMIC DNA]</scope>
    <source>
        <tissue evidence="2">Leaf</tissue>
    </source>
</reference>
<feature type="compositionally biased region" description="Basic and acidic residues" evidence="1">
    <location>
        <begin position="28"/>
        <end position="50"/>
    </location>
</feature>
<protein>
    <submittedName>
        <fullName evidence="2">Uncharacterized protein</fullName>
    </submittedName>
</protein>
<evidence type="ECO:0000313" key="2">
    <source>
        <dbReference type="EMBL" id="KAG2376855.1"/>
    </source>
</evidence>
<feature type="region of interest" description="Disordered" evidence="1">
    <location>
        <begin position="23"/>
        <end position="55"/>
    </location>
</feature>
<dbReference type="EMBL" id="JABFOF010000010">
    <property type="protein sequence ID" value="KAG2376855.1"/>
    <property type="molecule type" value="Genomic_DNA"/>
</dbReference>
<evidence type="ECO:0000313" key="3">
    <source>
        <dbReference type="Proteomes" id="UP000743370"/>
    </source>
</evidence>
<evidence type="ECO:0000256" key="1">
    <source>
        <dbReference type="SAM" id="MobiDB-lite"/>
    </source>
</evidence>
<organism evidence="2 3">
    <name type="scientific">Phaseolus angularis</name>
    <name type="common">Azuki bean</name>
    <name type="synonym">Vigna angularis</name>
    <dbReference type="NCBI Taxonomy" id="3914"/>
    <lineage>
        <taxon>Eukaryota</taxon>
        <taxon>Viridiplantae</taxon>
        <taxon>Streptophyta</taxon>
        <taxon>Embryophyta</taxon>
        <taxon>Tracheophyta</taxon>
        <taxon>Spermatophyta</taxon>
        <taxon>Magnoliopsida</taxon>
        <taxon>eudicotyledons</taxon>
        <taxon>Gunneridae</taxon>
        <taxon>Pentapetalae</taxon>
        <taxon>rosids</taxon>
        <taxon>fabids</taxon>
        <taxon>Fabales</taxon>
        <taxon>Fabaceae</taxon>
        <taxon>Papilionoideae</taxon>
        <taxon>50 kb inversion clade</taxon>
        <taxon>NPAAA clade</taxon>
        <taxon>indigoferoid/millettioid clade</taxon>
        <taxon>Phaseoleae</taxon>
        <taxon>Vigna</taxon>
    </lineage>
</organism>
<accession>A0A8T0JQH1</accession>
<name>A0A8T0JQH1_PHAAN</name>
<dbReference type="Proteomes" id="UP000743370">
    <property type="component" value="Unassembled WGS sequence"/>
</dbReference>
<comment type="caution">
    <text evidence="2">The sequence shown here is derived from an EMBL/GenBank/DDBJ whole genome shotgun (WGS) entry which is preliminary data.</text>
</comment>
<sequence>MLEGKILASRNVVLEPLETRLSFPVRKPQTEPRTRKGERKERTTRHHDLPGEYEDTVGSRSLHAVIVIAICPNTKRRSPLLLAGRTRVEERNEKIASLCAPNRNKIESFASIDAQRHYTE</sequence>